<dbReference type="AlphaFoldDB" id="H9MDP0"/>
<feature type="non-terminal residue" evidence="1">
    <location>
        <position position="91"/>
    </location>
</feature>
<dbReference type="InterPro" id="IPR052608">
    <property type="entry name" value="U-box_domain_protein"/>
</dbReference>
<dbReference type="PANTHER" id="PTHR45958:SF6">
    <property type="entry name" value="U-BOX DOMAIN-CONTAINING PROTEIN 43"/>
    <property type="match status" value="1"/>
</dbReference>
<dbReference type="SUPFAM" id="SSF48371">
    <property type="entry name" value="ARM repeat"/>
    <property type="match status" value="1"/>
</dbReference>
<proteinExistence type="predicted"/>
<dbReference type="InterPro" id="IPR011989">
    <property type="entry name" value="ARM-like"/>
</dbReference>
<feature type="non-terminal residue" evidence="1">
    <location>
        <position position="1"/>
    </location>
</feature>
<dbReference type="Gene3D" id="1.25.10.10">
    <property type="entry name" value="Leucine-rich Repeat Variant"/>
    <property type="match status" value="1"/>
</dbReference>
<protein>
    <submittedName>
        <fullName evidence="1">Uncharacterized protein</fullName>
    </submittedName>
</protein>
<gene>
    <name evidence="1" type="ORF">UMN_915_01</name>
</gene>
<reference evidence="1" key="1">
    <citation type="submission" date="2011-12" db="EMBL/GenBank/DDBJ databases">
        <title>Nucleotide Diversity and Divergence in the Loblolly Pine Gene Space.</title>
        <authorList>
            <person name="Neale D.B."/>
            <person name="Wegrzyn J.L."/>
            <person name="Lee J.M."/>
            <person name="Eckert A.J."/>
            <person name="Liechty J.D."/>
            <person name="Stevens K.A."/>
            <person name="Langley C.H."/>
        </authorList>
    </citation>
    <scope>NUCLEOTIDE SEQUENCE</scope>
    <source>
        <strain evidence="1">10835</strain>
        <tissue evidence="1">Megagametophyte</tissue>
    </source>
</reference>
<dbReference type="EMBL" id="JQ264399">
    <property type="protein sequence ID" value="AEW09237.1"/>
    <property type="molecule type" value="Genomic_DNA"/>
</dbReference>
<dbReference type="PANTHER" id="PTHR45958">
    <property type="entry name" value="RING-TYPE E3 UBIQUITIN TRANSFERASE"/>
    <property type="match status" value="1"/>
</dbReference>
<name>H9MDP0_PINLA</name>
<organism evidence="1">
    <name type="scientific">Pinus lambertiana</name>
    <name type="common">Sugar pine</name>
    <dbReference type="NCBI Taxonomy" id="3343"/>
    <lineage>
        <taxon>Eukaryota</taxon>
        <taxon>Viridiplantae</taxon>
        <taxon>Streptophyta</taxon>
        <taxon>Embryophyta</taxon>
        <taxon>Tracheophyta</taxon>
        <taxon>Spermatophyta</taxon>
        <taxon>Pinopsida</taxon>
        <taxon>Pinidae</taxon>
        <taxon>Conifers I</taxon>
        <taxon>Pinales</taxon>
        <taxon>Pinaceae</taxon>
        <taxon>Pinus</taxon>
        <taxon>Pinus subgen. Strobus</taxon>
    </lineage>
</organism>
<dbReference type="InterPro" id="IPR016024">
    <property type="entry name" value="ARM-type_fold"/>
</dbReference>
<accession>H9MDP0</accession>
<evidence type="ECO:0000313" key="1">
    <source>
        <dbReference type="EMBL" id="AEW09237.1"/>
    </source>
</evidence>
<sequence length="91" mass="9977">LCPVHHGICSSKNTFCLLEAKAVTKLVACLDHENVLVVESSLAAICTLVSDSVDVERGVNILDKADAIQHILDILQENKTEVLRQRAVWIV</sequence>